<dbReference type="GO" id="GO:0005634">
    <property type="term" value="C:nucleus"/>
    <property type="evidence" value="ECO:0007669"/>
    <property type="project" value="UniProtKB-SubCell"/>
</dbReference>
<dbReference type="Pfam" id="PF07039">
    <property type="entry name" value="SGF29_Tudor"/>
    <property type="match status" value="1"/>
</dbReference>
<evidence type="ECO:0000313" key="7">
    <source>
        <dbReference type="EMBL" id="CAJ0564118.1"/>
    </source>
</evidence>
<dbReference type="Proteomes" id="UP001177023">
    <property type="component" value="Unassembled WGS sequence"/>
</dbReference>
<dbReference type="Gene3D" id="2.30.30.140">
    <property type="match status" value="1"/>
</dbReference>
<feature type="region of interest" description="Disordered" evidence="5">
    <location>
        <begin position="1"/>
        <end position="21"/>
    </location>
</feature>
<evidence type="ECO:0000259" key="6">
    <source>
        <dbReference type="PROSITE" id="PS51518"/>
    </source>
</evidence>
<feature type="non-terminal residue" evidence="7">
    <location>
        <position position="286"/>
    </location>
</feature>
<evidence type="ECO:0000256" key="5">
    <source>
        <dbReference type="SAM" id="MobiDB-lite"/>
    </source>
</evidence>
<evidence type="ECO:0000256" key="2">
    <source>
        <dbReference type="ARBA" id="ARBA00023015"/>
    </source>
</evidence>
<dbReference type="PANTHER" id="PTHR21539:SF0">
    <property type="entry name" value="SAGA-ASSOCIATED FACTOR 29"/>
    <property type="match status" value="1"/>
</dbReference>
<dbReference type="InterPro" id="IPR047287">
    <property type="entry name" value="Tudor_SGF29_rpt2"/>
</dbReference>
<gene>
    <name evidence="7" type="ORF">MSPICULIGERA_LOCUS2811</name>
</gene>
<keyword evidence="4" id="KW-0539">Nucleus</keyword>
<keyword evidence="3" id="KW-0804">Transcription</keyword>
<dbReference type="EMBL" id="CATQJA010000804">
    <property type="protein sequence ID" value="CAJ0564118.1"/>
    <property type="molecule type" value="Genomic_DNA"/>
</dbReference>
<evidence type="ECO:0000256" key="3">
    <source>
        <dbReference type="ARBA" id="ARBA00023163"/>
    </source>
</evidence>
<accession>A0AA36C961</accession>
<evidence type="ECO:0000256" key="4">
    <source>
        <dbReference type="ARBA" id="ARBA00023242"/>
    </source>
</evidence>
<evidence type="ECO:0000313" key="8">
    <source>
        <dbReference type="Proteomes" id="UP001177023"/>
    </source>
</evidence>
<dbReference type="CDD" id="cd20394">
    <property type="entry name" value="Tudor_SGF29_rpt2"/>
    <property type="match status" value="1"/>
</dbReference>
<evidence type="ECO:0000256" key="1">
    <source>
        <dbReference type="ARBA" id="ARBA00004123"/>
    </source>
</evidence>
<dbReference type="GO" id="GO:0000124">
    <property type="term" value="C:SAGA complex"/>
    <property type="evidence" value="ECO:0007669"/>
    <property type="project" value="InterPro"/>
</dbReference>
<comment type="subcellular location">
    <subcellularLocation>
        <location evidence="1">Nucleus</location>
    </subcellularLocation>
</comment>
<keyword evidence="8" id="KW-1185">Reference proteome</keyword>
<comment type="caution">
    <text evidence="7">The sequence shown here is derived from an EMBL/GenBank/DDBJ whole genome shotgun (WGS) entry which is preliminary data.</text>
</comment>
<dbReference type="PANTHER" id="PTHR21539">
    <property type="entry name" value="SAGA-ASSOCIATED FACTOR 29"/>
    <property type="match status" value="1"/>
</dbReference>
<organism evidence="7 8">
    <name type="scientific">Mesorhabditis spiculigera</name>
    <dbReference type="NCBI Taxonomy" id="96644"/>
    <lineage>
        <taxon>Eukaryota</taxon>
        <taxon>Metazoa</taxon>
        <taxon>Ecdysozoa</taxon>
        <taxon>Nematoda</taxon>
        <taxon>Chromadorea</taxon>
        <taxon>Rhabditida</taxon>
        <taxon>Rhabditina</taxon>
        <taxon>Rhabditomorpha</taxon>
        <taxon>Rhabditoidea</taxon>
        <taxon>Rhabditidae</taxon>
        <taxon>Mesorhabditinae</taxon>
        <taxon>Mesorhabditis</taxon>
    </lineage>
</organism>
<feature type="compositionally biased region" description="Basic and acidic residues" evidence="5">
    <location>
        <begin position="9"/>
        <end position="21"/>
    </location>
</feature>
<reference evidence="7" key="1">
    <citation type="submission" date="2023-06" db="EMBL/GenBank/DDBJ databases">
        <authorList>
            <person name="Delattre M."/>
        </authorList>
    </citation>
    <scope>NUCLEOTIDE SEQUENCE</scope>
    <source>
        <strain evidence="7">AF72</strain>
    </source>
</reference>
<dbReference type="PROSITE" id="PS51518">
    <property type="entry name" value="SGF29_C"/>
    <property type="match status" value="1"/>
</dbReference>
<dbReference type="AlphaFoldDB" id="A0AA36C961"/>
<protein>
    <recommendedName>
        <fullName evidence="6">SGF29 C-terminal domain-containing protein</fullName>
    </recommendedName>
</protein>
<keyword evidence="2" id="KW-0805">Transcription regulation</keyword>
<dbReference type="InterPro" id="IPR010750">
    <property type="entry name" value="SGF29_tudor-like_dom"/>
</dbReference>
<feature type="domain" description="SGF29 C-terminal" evidence="6">
    <location>
        <begin position="144"/>
        <end position="277"/>
    </location>
</feature>
<sequence>MSHKASTSKKTEDDYLEERKHQATKEFVKKLKGYMIKKDRSNDALQLLINKQKDGLYTRKNKGQIVPLLNEAQRTLESELDSYRKLISDVEKIRQRHKDAKMEGLVRRQTLMAVVHNEAAALPLYIDPHAPYPSYGVGAIGYPDSHTFEKGDFVAANIEENWILAEVEDAVSNAKVSVKDIEDGKTEIVVKRKVLGLPEYRADPLRDAHALFPVDAIVLALYPQTTCFYKGAVVSTPKCATEDYLIAFEDPSYAGGYSTPMPAAQRYVLTYREIKRSHKKKEVYED</sequence>
<dbReference type="InterPro" id="IPR037802">
    <property type="entry name" value="SGF29"/>
</dbReference>
<name>A0AA36C961_9BILA</name>
<proteinExistence type="predicted"/>